<dbReference type="AlphaFoldDB" id="A0AAD6S7B8"/>
<feature type="region of interest" description="Disordered" evidence="1">
    <location>
        <begin position="128"/>
        <end position="184"/>
    </location>
</feature>
<dbReference type="Proteomes" id="UP001218188">
    <property type="component" value="Unassembled WGS sequence"/>
</dbReference>
<protein>
    <submittedName>
        <fullName evidence="2">Uncharacterized protein</fullName>
    </submittedName>
</protein>
<gene>
    <name evidence="2" type="ORF">C8F04DRAFT_1272593</name>
</gene>
<proteinExistence type="predicted"/>
<name>A0AAD6S7B8_9AGAR</name>
<organism evidence="2 3">
    <name type="scientific">Mycena alexandri</name>
    <dbReference type="NCBI Taxonomy" id="1745969"/>
    <lineage>
        <taxon>Eukaryota</taxon>
        <taxon>Fungi</taxon>
        <taxon>Dikarya</taxon>
        <taxon>Basidiomycota</taxon>
        <taxon>Agaricomycotina</taxon>
        <taxon>Agaricomycetes</taxon>
        <taxon>Agaricomycetidae</taxon>
        <taxon>Agaricales</taxon>
        <taxon>Marasmiineae</taxon>
        <taxon>Mycenaceae</taxon>
        <taxon>Mycena</taxon>
    </lineage>
</organism>
<reference evidence="2" key="1">
    <citation type="submission" date="2023-03" db="EMBL/GenBank/DDBJ databases">
        <title>Massive genome expansion in bonnet fungi (Mycena s.s.) driven by repeated elements and novel gene families across ecological guilds.</title>
        <authorList>
            <consortium name="Lawrence Berkeley National Laboratory"/>
            <person name="Harder C.B."/>
            <person name="Miyauchi S."/>
            <person name="Viragh M."/>
            <person name="Kuo A."/>
            <person name="Thoen E."/>
            <person name="Andreopoulos B."/>
            <person name="Lu D."/>
            <person name="Skrede I."/>
            <person name="Drula E."/>
            <person name="Henrissat B."/>
            <person name="Morin E."/>
            <person name="Kohler A."/>
            <person name="Barry K."/>
            <person name="LaButti K."/>
            <person name="Morin E."/>
            <person name="Salamov A."/>
            <person name="Lipzen A."/>
            <person name="Mereny Z."/>
            <person name="Hegedus B."/>
            <person name="Baldrian P."/>
            <person name="Stursova M."/>
            <person name="Weitz H."/>
            <person name="Taylor A."/>
            <person name="Grigoriev I.V."/>
            <person name="Nagy L.G."/>
            <person name="Martin F."/>
            <person name="Kauserud H."/>
        </authorList>
    </citation>
    <scope>NUCLEOTIDE SEQUENCE</scope>
    <source>
        <strain evidence="2">CBHHK200</strain>
    </source>
</reference>
<evidence type="ECO:0000256" key="1">
    <source>
        <dbReference type="SAM" id="MobiDB-lite"/>
    </source>
</evidence>
<feature type="compositionally biased region" description="Basic residues" evidence="1">
    <location>
        <begin position="139"/>
        <end position="153"/>
    </location>
</feature>
<evidence type="ECO:0000313" key="3">
    <source>
        <dbReference type="Proteomes" id="UP001218188"/>
    </source>
</evidence>
<dbReference type="EMBL" id="JARJCM010000209">
    <property type="protein sequence ID" value="KAJ7022483.1"/>
    <property type="molecule type" value="Genomic_DNA"/>
</dbReference>
<keyword evidence="3" id="KW-1185">Reference proteome</keyword>
<evidence type="ECO:0000313" key="2">
    <source>
        <dbReference type="EMBL" id="KAJ7022483.1"/>
    </source>
</evidence>
<accession>A0AAD6S7B8</accession>
<comment type="caution">
    <text evidence="2">The sequence shown here is derived from an EMBL/GenBank/DDBJ whole genome shotgun (WGS) entry which is preliminary data.</text>
</comment>
<sequence length="184" mass="21081">MNPHNGGNSFGVTPVDVAVRHLAFLLLTIMSSFHAPQPSTSALTEYQLMQLKKQQQREKTRARMARYRQKMKELPEGEKEEILGRARAARARYRERNRVKLLDTAKCKHRAAFEAKYGAQAYEAKLEAQRQQQLEAHDRPRRRDRVKAAKKPKPPSQPPIPARRTNFKSIGAINDGDFGDFDSD</sequence>